<dbReference type="PANTHER" id="PTHR22891">
    <property type="entry name" value="EUKARYOTIC TRANSLATION INITIATION FACTOR 2C"/>
    <property type="match status" value="1"/>
</dbReference>
<dbReference type="PROSITE" id="PS50821">
    <property type="entry name" value="PAZ"/>
    <property type="match status" value="1"/>
</dbReference>
<protein>
    <recommendedName>
        <fullName evidence="6">Piwi domain-containing protein</fullName>
    </recommendedName>
</protein>
<dbReference type="EnsemblMetazoa" id="CJA14309.1">
    <property type="protein sequence ID" value="CJA14309.1"/>
    <property type="gene ID" value="WBGene00133513"/>
</dbReference>
<dbReference type="InterPro" id="IPR036085">
    <property type="entry name" value="PAZ_dom_sf"/>
</dbReference>
<dbReference type="SMART" id="SM00950">
    <property type="entry name" value="Piwi"/>
    <property type="match status" value="1"/>
</dbReference>
<dbReference type="SUPFAM" id="SSF101690">
    <property type="entry name" value="PAZ domain"/>
    <property type="match status" value="1"/>
</dbReference>
<dbReference type="Gene3D" id="3.40.50.2300">
    <property type="match status" value="1"/>
</dbReference>
<feature type="domain" description="Piwi" evidence="3">
    <location>
        <begin position="646"/>
        <end position="946"/>
    </location>
</feature>
<dbReference type="SUPFAM" id="SSF53098">
    <property type="entry name" value="Ribonuclease H-like"/>
    <property type="match status" value="1"/>
</dbReference>
<dbReference type="CDD" id="cd02846">
    <property type="entry name" value="PAZ_argonaute_like"/>
    <property type="match status" value="1"/>
</dbReference>
<keyword evidence="5" id="KW-1185">Reference proteome</keyword>
<evidence type="ECO:0000256" key="1">
    <source>
        <dbReference type="RuleBase" id="RU361178"/>
    </source>
</evidence>
<dbReference type="Gene3D" id="2.170.260.10">
    <property type="entry name" value="paz domain"/>
    <property type="match status" value="1"/>
</dbReference>
<evidence type="ECO:0000313" key="4">
    <source>
        <dbReference type="EnsemblMetazoa" id="CJA14309.1"/>
    </source>
</evidence>
<dbReference type="PROSITE" id="PS50822">
    <property type="entry name" value="PIWI"/>
    <property type="match status" value="1"/>
</dbReference>
<dbReference type="GO" id="GO:0003723">
    <property type="term" value="F:RNA binding"/>
    <property type="evidence" value="ECO:0007669"/>
    <property type="project" value="InterPro"/>
</dbReference>
<evidence type="ECO:0008006" key="6">
    <source>
        <dbReference type="Google" id="ProtNLM"/>
    </source>
</evidence>
<dbReference type="SMART" id="SM00949">
    <property type="entry name" value="PAZ"/>
    <property type="match status" value="1"/>
</dbReference>
<proteinExistence type="inferred from homology"/>
<evidence type="ECO:0000313" key="5">
    <source>
        <dbReference type="Proteomes" id="UP000005237"/>
    </source>
</evidence>
<sequence>MPGPYPLPPVTAPPVGYPPIAVPPAPHPPVAQPPVVVPPVGLPPPPVPPVGPGPIPVLPVESTHKTSNDACIKRLRQLLVDPAPRIYPTAVQPGTAGAPFLVQTNVFGVEVRKRTQIFQYVVHIKADLTNKKEVVFTKKGKEDFIVLDRHSKCCDIFFDGVQKFDNFFKTLSGNQLIYDGQNMLFSTSNLFEGVSNLEQRIKLMQIDGSQLKSPELHTLPVIILEVYASKNPPIYLAAEEIARRTADSNIAANNRAFEQILELLFNQHCLRDPINYAFFENGKMFFLDPGMSGFEQGDYIDVGDGKKILPGLKKRLQFIEGPHGRGQNNPALVIDSMKVAFHKEETIGHKFAAILQKDPARLLADYDREKCAQIIKGLDCYTTYTGRTRHLKIEAIHHSGADTARFELKEGGSVTVAEYFLEKYKKRLSYPSANLIICKERGNNNYFPMELLTISKNQRVKISQQTSTQSQLTTREGAVIPPHRQRLIMTSKTGAEIRNENPLLQDFGVYICDDPLLLKAREIPSATIEYDGRPVAVEHGKWRAAQGHYHRPAVAPKIWAIYAVGTQDTRFTQNDLVNFVKEYVSMCNSKGIKISPPKDCQLVDVDVIENQLMIAVNAKCDFVLMITDDTITHVHQMYKLIERNHQVIVQDMMISKALSIITKAKRLTLENIINKTNVKLGGTNYVVSDKKKYLDNQLIIGIGISATPFGSKTPLEGKTQVAPTILGFAHNALTPQEFTGDFLLNSTGQDTFAPIEDILKQAIGQYKNARNSLPQRVIVYRTGANEGAHGAIISFEIPLARIALKHFSEEIKLIYIIGSKDHVNRFFRNFPAEEASIAKSQSSRSSVSSGPKSSELNIPPGICVDDCVTSPACRQFFLNSHTTLQGTAKTPLYTVLADDCNSRMDTLEELTYSLCHNHQIVSLTTSIPTPLYVAMEYAKRGRNLWGEILAARGPLERTIGSEMEQLQGITDEISYKNAGMLITRRVNA</sequence>
<reference evidence="5" key="1">
    <citation type="submission" date="2010-08" db="EMBL/GenBank/DDBJ databases">
        <authorList>
            <consortium name="Caenorhabditis japonica Sequencing Consortium"/>
            <person name="Wilson R.K."/>
        </authorList>
    </citation>
    <scope>NUCLEOTIDE SEQUENCE [LARGE SCALE GENOMIC DNA]</scope>
    <source>
        <strain evidence="5">DF5081</strain>
    </source>
</reference>
<dbReference type="Pfam" id="PF02171">
    <property type="entry name" value="Piwi"/>
    <property type="match status" value="1"/>
</dbReference>
<dbReference type="Pfam" id="PF02170">
    <property type="entry name" value="PAZ"/>
    <property type="match status" value="1"/>
</dbReference>
<dbReference type="InterPro" id="IPR012337">
    <property type="entry name" value="RNaseH-like_sf"/>
</dbReference>
<comment type="similarity">
    <text evidence="1">Belongs to the argonaute family.</text>
</comment>
<accession>A0A8R1DXK7</accession>
<dbReference type="Gene3D" id="3.30.420.10">
    <property type="entry name" value="Ribonuclease H-like superfamily/Ribonuclease H"/>
    <property type="match status" value="1"/>
</dbReference>
<dbReference type="Proteomes" id="UP000005237">
    <property type="component" value="Unassembled WGS sequence"/>
</dbReference>
<name>A0A8R1DXK7_CAEJA</name>
<organism evidence="4 5">
    <name type="scientific">Caenorhabditis japonica</name>
    <dbReference type="NCBI Taxonomy" id="281687"/>
    <lineage>
        <taxon>Eukaryota</taxon>
        <taxon>Metazoa</taxon>
        <taxon>Ecdysozoa</taxon>
        <taxon>Nematoda</taxon>
        <taxon>Chromadorea</taxon>
        <taxon>Rhabditida</taxon>
        <taxon>Rhabditina</taxon>
        <taxon>Rhabditomorpha</taxon>
        <taxon>Rhabditoidea</taxon>
        <taxon>Rhabditidae</taxon>
        <taxon>Peloderinae</taxon>
        <taxon>Caenorhabditis</taxon>
    </lineage>
</organism>
<feature type="domain" description="PAZ" evidence="2">
    <location>
        <begin position="346"/>
        <end position="456"/>
    </location>
</feature>
<dbReference type="InterPro" id="IPR003165">
    <property type="entry name" value="Piwi"/>
</dbReference>
<dbReference type="InterPro" id="IPR036397">
    <property type="entry name" value="RNaseH_sf"/>
</dbReference>
<evidence type="ECO:0000259" key="3">
    <source>
        <dbReference type="PROSITE" id="PS50822"/>
    </source>
</evidence>
<dbReference type="AlphaFoldDB" id="A0A8R1DXK7"/>
<dbReference type="InterPro" id="IPR003100">
    <property type="entry name" value="PAZ_dom"/>
</dbReference>
<reference evidence="4" key="2">
    <citation type="submission" date="2022-06" db="UniProtKB">
        <authorList>
            <consortium name="EnsemblMetazoa"/>
        </authorList>
    </citation>
    <scope>IDENTIFICATION</scope>
    <source>
        <strain evidence="4">DF5081</strain>
    </source>
</reference>
<evidence type="ECO:0000259" key="2">
    <source>
        <dbReference type="PROSITE" id="PS50821"/>
    </source>
</evidence>